<keyword evidence="4" id="KW-1185">Reference proteome</keyword>
<dbReference type="NCBIfam" id="TIGR01764">
    <property type="entry name" value="excise"/>
    <property type="match status" value="1"/>
</dbReference>
<dbReference type="InterPro" id="IPR036388">
    <property type="entry name" value="WH-like_DNA-bd_sf"/>
</dbReference>
<comment type="caution">
    <text evidence="3">The sequence shown here is derived from an EMBL/GenBank/DDBJ whole genome shotgun (WGS) entry which is preliminary data.</text>
</comment>
<dbReference type="AlphaFoldDB" id="A0A2U1ZUP1"/>
<evidence type="ECO:0000313" key="4">
    <source>
        <dbReference type="Proteomes" id="UP000245166"/>
    </source>
</evidence>
<dbReference type="EMBL" id="PYHR01000002">
    <property type="protein sequence ID" value="PWD50681.1"/>
    <property type="molecule type" value="Genomic_DNA"/>
</dbReference>
<accession>A0A2U1ZUP1</accession>
<dbReference type="Gene3D" id="1.10.10.10">
    <property type="entry name" value="Winged helix-like DNA-binding domain superfamily/Winged helix DNA-binding domain"/>
    <property type="match status" value="1"/>
</dbReference>
<proteinExistence type="predicted"/>
<evidence type="ECO:0000256" key="1">
    <source>
        <dbReference type="SAM" id="MobiDB-lite"/>
    </source>
</evidence>
<dbReference type="SUPFAM" id="SSF46955">
    <property type="entry name" value="Putative DNA-binding domain"/>
    <property type="match status" value="1"/>
</dbReference>
<evidence type="ECO:0000259" key="2">
    <source>
        <dbReference type="Pfam" id="PF12728"/>
    </source>
</evidence>
<dbReference type="OrthoDB" id="26212at2"/>
<sequence>MSTPPASLRRPHSDTLFPPHDSSSLKPLADLLGGSTPARLQGPAGESVDLPADVYEVLVDVVSALRRGDAVTVAPVSVRLTTSQAAEMLGVSRPTLVKLLEDGELPYERPRKHRLVRLDDVLAYREKRSRQRRELLGEITRQPVADGLYDVDRTDYDEALRAMRRLKD</sequence>
<feature type="domain" description="Helix-turn-helix" evidence="2">
    <location>
        <begin position="80"/>
        <end position="129"/>
    </location>
</feature>
<dbReference type="RefSeq" id="WP_109229062.1">
    <property type="nucleotide sequence ID" value="NZ_PYHR01000002.1"/>
</dbReference>
<dbReference type="InterPro" id="IPR009061">
    <property type="entry name" value="DNA-bd_dom_put_sf"/>
</dbReference>
<dbReference type="Pfam" id="PF12728">
    <property type="entry name" value="HTH_17"/>
    <property type="match status" value="1"/>
</dbReference>
<gene>
    <name evidence="3" type="ORF">C8046_08460</name>
</gene>
<protein>
    <recommendedName>
        <fullName evidence="2">Helix-turn-helix domain-containing protein</fullName>
    </recommendedName>
</protein>
<dbReference type="InterPro" id="IPR041657">
    <property type="entry name" value="HTH_17"/>
</dbReference>
<name>A0A2U1ZUP1_9MICO</name>
<dbReference type="InterPro" id="IPR010093">
    <property type="entry name" value="SinI_DNA-bd"/>
</dbReference>
<organism evidence="3 4">
    <name type="scientific">Serinibacter arcticus</name>
    <dbReference type="NCBI Taxonomy" id="1655435"/>
    <lineage>
        <taxon>Bacteria</taxon>
        <taxon>Bacillati</taxon>
        <taxon>Actinomycetota</taxon>
        <taxon>Actinomycetes</taxon>
        <taxon>Micrococcales</taxon>
        <taxon>Beutenbergiaceae</taxon>
        <taxon>Serinibacter</taxon>
    </lineage>
</organism>
<evidence type="ECO:0000313" key="3">
    <source>
        <dbReference type="EMBL" id="PWD50681.1"/>
    </source>
</evidence>
<dbReference type="GO" id="GO:0003677">
    <property type="term" value="F:DNA binding"/>
    <property type="evidence" value="ECO:0007669"/>
    <property type="project" value="InterPro"/>
</dbReference>
<reference evidence="3 4" key="1">
    <citation type="submission" date="2018-03" db="EMBL/GenBank/DDBJ databases">
        <title>Genome assembly of novel Miniimonas species PCH200.</title>
        <authorList>
            <person name="Thakur V."/>
            <person name="Kumar V."/>
            <person name="Singh D."/>
        </authorList>
    </citation>
    <scope>NUCLEOTIDE SEQUENCE [LARGE SCALE GENOMIC DNA]</scope>
    <source>
        <strain evidence="3 4">PCH200</strain>
    </source>
</reference>
<feature type="region of interest" description="Disordered" evidence="1">
    <location>
        <begin position="1"/>
        <end position="46"/>
    </location>
</feature>
<dbReference type="Proteomes" id="UP000245166">
    <property type="component" value="Unassembled WGS sequence"/>
</dbReference>